<comment type="function">
    <text evidence="4">The electron transfer flavoprotein serves as a specific electron acceptor for other dehydrogenases. It transfers the electrons to the main respiratory chain via ETF-ubiquinone oxidoreductase (ETF dehydrogenase).</text>
</comment>
<evidence type="ECO:0000256" key="4">
    <source>
        <dbReference type="ARBA" id="ARBA00025649"/>
    </source>
</evidence>
<evidence type="ECO:0000313" key="7">
    <source>
        <dbReference type="Proteomes" id="UP000192847"/>
    </source>
</evidence>
<dbReference type="InterPro" id="IPR014729">
    <property type="entry name" value="Rossmann-like_a/b/a_fold"/>
</dbReference>
<dbReference type="InterPro" id="IPR001308">
    <property type="entry name" value="ETF_a/FixB"/>
</dbReference>
<organism evidence="6 7">
    <name type="scientific">Mycobacterium timonense</name>
    <dbReference type="NCBI Taxonomy" id="701043"/>
    <lineage>
        <taxon>Bacteria</taxon>
        <taxon>Bacillati</taxon>
        <taxon>Actinomycetota</taxon>
        <taxon>Actinomycetes</taxon>
        <taxon>Mycobacteriales</taxon>
        <taxon>Mycobacteriaceae</taxon>
        <taxon>Mycobacterium</taxon>
        <taxon>Mycobacterium avium complex (MAC)</taxon>
    </lineage>
</organism>
<comment type="similarity">
    <text evidence="2">Belongs to the ETF alpha-subunit/FixB family.</text>
</comment>
<dbReference type="SMART" id="SM00893">
    <property type="entry name" value="ETF"/>
    <property type="match status" value="1"/>
</dbReference>
<reference evidence="6 7" key="1">
    <citation type="submission" date="2017-02" db="EMBL/GenBank/DDBJ databases">
        <title>The new phylogeny of genus Mycobacterium.</title>
        <authorList>
            <person name="Tortoli E."/>
            <person name="Trovato A."/>
            <person name="Cirillo D.M."/>
        </authorList>
    </citation>
    <scope>NUCLEOTIDE SEQUENCE [LARGE SCALE GENOMIC DNA]</scope>
    <source>
        <strain evidence="6 7">CCUG 56329</strain>
    </source>
</reference>
<keyword evidence="7" id="KW-1185">Reference proteome</keyword>
<evidence type="ECO:0000259" key="5">
    <source>
        <dbReference type="SMART" id="SM00893"/>
    </source>
</evidence>
<comment type="cofactor">
    <cofactor evidence="1">
        <name>FAD</name>
        <dbReference type="ChEBI" id="CHEBI:57692"/>
    </cofactor>
</comment>
<protein>
    <submittedName>
        <fullName evidence="6">Electron transfer flavoprotein subunit alpha</fullName>
    </submittedName>
</protein>
<evidence type="ECO:0000313" key="6">
    <source>
        <dbReference type="EMBL" id="ORB79462.1"/>
    </source>
</evidence>
<proteinExistence type="inferred from homology"/>
<dbReference type="InterPro" id="IPR014730">
    <property type="entry name" value="ETF_a/b_N"/>
</dbReference>
<dbReference type="Gene3D" id="3.40.50.620">
    <property type="entry name" value="HUPs"/>
    <property type="match status" value="1"/>
</dbReference>
<feature type="non-terminal residue" evidence="6">
    <location>
        <position position="190"/>
    </location>
</feature>
<gene>
    <name evidence="6" type="ORF">BST46_14090</name>
</gene>
<dbReference type="Pfam" id="PF01012">
    <property type="entry name" value="ETF"/>
    <property type="match status" value="1"/>
</dbReference>
<evidence type="ECO:0000256" key="3">
    <source>
        <dbReference type="ARBA" id="ARBA00011355"/>
    </source>
</evidence>
<comment type="caution">
    <text evidence="6">The sequence shown here is derived from an EMBL/GenBank/DDBJ whole genome shotgun (WGS) entry which is preliminary data.</text>
</comment>
<sequence>MAEVLVLVEHAEGALKKVTSELITAARALGEPSAVVVGTPGTAAPLVDGLKEAGAAKIYVAESDDVDKYLITPVVDVLASLAESNAPAAVLLAANADGKEIAGRLAARIGSGLLVDVVEVKEGAKAVHSIFGGAFTVEAQANGDTPVITLRAGAVDAEPAAGAGEQVTVEVPAAAENATKITAREPAVAG</sequence>
<accession>A0ABX3TKV3</accession>
<dbReference type="EMBL" id="MVIL01000041">
    <property type="protein sequence ID" value="ORB79462.1"/>
    <property type="molecule type" value="Genomic_DNA"/>
</dbReference>
<dbReference type="InterPro" id="IPR033947">
    <property type="entry name" value="ETF_alpha_N"/>
</dbReference>
<name>A0ABX3TKV3_9MYCO</name>
<dbReference type="Proteomes" id="UP000192847">
    <property type="component" value="Unassembled WGS sequence"/>
</dbReference>
<dbReference type="SUPFAM" id="SSF52402">
    <property type="entry name" value="Adenine nucleotide alpha hydrolases-like"/>
    <property type="match status" value="1"/>
</dbReference>
<dbReference type="PANTHER" id="PTHR43153:SF1">
    <property type="entry name" value="ELECTRON TRANSFER FLAVOPROTEIN SUBUNIT ALPHA, MITOCHONDRIAL"/>
    <property type="match status" value="1"/>
</dbReference>
<dbReference type="PANTHER" id="PTHR43153">
    <property type="entry name" value="ELECTRON TRANSFER FLAVOPROTEIN ALPHA"/>
    <property type="match status" value="1"/>
</dbReference>
<dbReference type="RefSeq" id="WP_142277392.1">
    <property type="nucleotide sequence ID" value="NZ_MVIL01000041.1"/>
</dbReference>
<evidence type="ECO:0000256" key="1">
    <source>
        <dbReference type="ARBA" id="ARBA00001974"/>
    </source>
</evidence>
<feature type="domain" description="Electron transfer flavoprotein alpha/beta-subunit N-terminal" evidence="5">
    <location>
        <begin position="4"/>
        <end position="185"/>
    </location>
</feature>
<dbReference type="CDD" id="cd01715">
    <property type="entry name" value="ETF_alpha"/>
    <property type="match status" value="1"/>
</dbReference>
<comment type="subunit">
    <text evidence="3">Heterodimer of an alpha and a beta subunit.</text>
</comment>
<evidence type="ECO:0000256" key="2">
    <source>
        <dbReference type="ARBA" id="ARBA00005817"/>
    </source>
</evidence>